<feature type="region of interest" description="Disordered" evidence="9">
    <location>
        <begin position="240"/>
        <end position="274"/>
    </location>
</feature>
<evidence type="ECO:0000256" key="1">
    <source>
        <dbReference type="ARBA" id="ARBA00004123"/>
    </source>
</evidence>
<keyword evidence="4 8" id="KW-0747">Spliceosome</keyword>
<dbReference type="HAMAP" id="MF_03226">
    <property type="entry name" value="YJU2"/>
    <property type="match status" value="1"/>
</dbReference>
<feature type="binding site" evidence="8">
    <location>
        <position position="83"/>
    </location>
    <ligand>
        <name>Zn(2+)</name>
        <dbReference type="ChEBI" id="CHEBI:29105"/>
    </ligand>
</feature>
<protein>
    <recommendedName>
        <fullName evidence="8">Splicing factor YJU2</fullName>
    </recommendedName>
</protein>
<keyword evidence="6" id="KW-0508">mRNA splicing</keyword>
<keyword evidence="7 8" id="KW-0539">Nucleus</keyword>
<feature type="region of interest" description="Disordered" evidence="9">
    <location>
        <begin position="1"/>
        <end position="28"/>
    </location>
</feature>
<evidence type="ECO:0000256" key="2">
    <source>
        <dbReference type="ARBA" id="ARBA00022664"/>
    </source>
</evidence>
<dbReference type="GeneID" id="73471736"/>
<comment type="function">
    <text evidence="8">Part of the spliceosome which catalyzes two sequential transesterification reactions, first the excision of the non-coding intron from pre-mRNA and then the ligation of the coding exons to form the mature mRNA. Plays a role in stabilizing the structure of the spliceosome catalytic core and docking of the branch helix into the active site, producing 5'-exon and lariat intron-3'-intermediates.</text>
</comment>
<keyword evidence="3 8" id="KW-0479">Metal-binding</keyword>
<dbReference type="EMBL" id="JAGSYN010000217">
    <property type="protein sequence ID" value="KAG7661567.1"/>
    <property type="molecule type" value="Genomic_DNA"/>
</dbReference>
<evidence type="ECO:0000256" key="5">
    <source>
        <dbReference type="ARBA" id="ARBA00022833"/>
    </source>
</evidence>
<evidence type="ECO:0000256" key="6">
    <source>
        <dbReference type="ARBA" id="ARBA00023187"/>
    </source>
</evidence>
<evidence type="ECO:0000256" key="9">
    <source>
        <dbReference type="SAM" id="MobiDB-lite"/>
    </source>
</evidence>
<dbReference type="Pfam" id="PF04502">
    <property type="entry name" value="Saf4_Yju2"/>
    <property type="match status" value="1"/>
</dbReference>
<dbReference type="InterPro" id="IPR043701">
    <property type="entry name" value="Yju2"/>
</dbReference>
<dbReference type="AlphaFoldDB" id="A0A8J5QIB0"/>
<keyword evidence="2" id="KW-0507">mRNA processing</keyword>
<proteinExistence type="inferred from homology"/>
<sequence>MSERKAINKYYPPDYDPSKLPKQKKKTANQTIKIRMMAPYSMRCTNCNEYIAERRSFNARKETTNERYLNIKIIRFYITCPGCNNTITFRTNPQTSGYVPEQGAVRNYEPTRKVTSDAKVVETEDELLKRLEREEEENKKFQLLKEKRKRNPFWSEREALNAGDGDVMENLEKRLKEQQKQQEINEHLEELQNRLDDVESKGGSDKVAELAKEKVERELELQRENQLKAELDDAELAKLAFENKKRPAPEQSEEVEKEALQGIPPPSKKVHLRKRPVIPSAISIKRKPILQPKNEINLGYSSSSDSE</sequence>
<evidence type="ECO:0000313" key="10">
    <source>
        <dbReference type="EMBL" id="KAG7661567.1"/>
    </source>
</evidence>
<comment type="subcellular location">
    <subcellularLocation>
        <location evidence="1 8">Nucleus</location>
    </subcellularLocation>
</comment>
<feature type="binding site" evidence="8">
    <location>
        <position position="47"/>
    </location>
    <ligand>
        <name>Zn(2+)</name>
        <dbReference type="ChEBI" id="CHEBI:29105"/>
    </ligand>
</feature>
<dbReference type="GO" id="GO:0000349">
    <property type="term" value="P:generation of catalytic spliceosome for first transesterification step"/>
    <property type="evidence" value="ECO:0007669"/>
    <property type="project" value="UniProtKB-UniRule"/>
</dbReference>
<feature type="binding site" evidence="8">
    <location>
        <position position="44"/>
    </location>
    <ligand>
        <name>Zn(2+)</name>
        <dbReference type="ChEBI" id="CHEBI:29105"/>
    </ligand>
</feature>
<feature type="binding site" evidence="8">
    <location>
        <position position="80"/>
    </location>
    <ligand>
        <name>Zn(2+)</name>
        <dbReference type="ChEBI" id="CHEBI:29105"/>
    </ligand>
</feature>
<keyword evidence="11" id="KW-1185">Reference proteome</keyword>
<gene>
    <name evidence="10" type="ORF">J8A68_004936</name>
</gene>
<evidence type="ECO:0000256" key="7">
    <source>
        <dbReference type="ARBA" id="ARBA00023242"/>
    </source>
</evidence>
<comment type="caution">
    <text evidence="10">The sequence shown here is derived from an EMBL/GenBank/DDBJ whole genome shotgun (WGS) entry which is preliminary data.</text>
</comment>
<comment type="subunit">
    <text evidence="8">Component of the spliceosome. Present in the activated B complex, the catalytically activated B* complex which catalyzes the branching, the catalytic step 1 C complex catalyzing the exon ligation, and the postcatalytic P complex containing the ligated exons (mRNA) and the excised lariat intron.</text>
</comment>
<dbReference type="GO" id="GO:0071006">
    <property type="term" value="C:U2-type catalytic step 1 spliceosome"/>
    <property type="evidence" value="ECO:0007669"/>
    <property type="project" value="UniProtKB-UniRule"/>
</dbReference>
<dbReference type="RefSeq" id="XP_049261800.1">
    <property type="nucleotide sequence ID" value="XM_049408947.1"/>
</dbReference>
<comment type="similarity">
    <text evidence="8">Belongs to the CWC16 family. YJU2 subfamily.</text>
</comment>
<evidence type="ECO:0000313" key="11">
    <source>
        <dbReference type="Proteomes" id="UP000694255"/>
    </source>
</evidence>
<dbReference type="PANTHER" id="PTHR12111">
    <property type="entry name" value="SPLICING FACTOR YJU2"/>
    <property type="match status" value="1"/>
</dbReference>
<dbReference type="PANTHER" id="PTHR12111:SF1">
    <property type="entry name" value="SPLICING FACTOR YJU2"/>
    <property type="match status" value="1"/>
</dbReference>
<evidence type="ECO:0000256" key="3">
    <source>
        <dbReference type="ARBA" id="ARBA00022723"/>
    </source>
</evidence>
<accession>A0A8J5QIB0</accession>
<name>A0A8J5QIB0_9ASCO</name>
<evidence type="ECO:0000256" key="8">
    <source>
        <dbReference type="HAMAP-Rule" id="MF_03226"/>
    </source>
</evidence>
<keyword evidence="5 8" id="KW-0862">Zinc</keyword>
<evidence type="ECO:0000256" key="4">
    <source>
        <dbReference type="ARBA" id="ARBA00022728"/>
    </source>
</evidence>
<dbReference type="GO" id="GO:0046872">
    <property type="term" value="F:metal ion binding"/>
    <property type="evidence" value="ECO:0007669"/>
    <property type="project" value="UniProtKB-KW"/>
</dbReference>
<dbReference type="Proteomes" id="UP000694255">
    <property type="component" value="Unassembled WGS sequence"/>
</dbReference>
<dbReference type="OrthoDB" id="674963at2759"/>
<dbReference type="InterPro" id="IPR007590">
    <property type="entry name" value="Saf4/Yju2"/>
</dbReference>
<organism evidence="10 11">
    <name type="scientific">[Candida] subhashii</name>
    <dbReference type="NCBI Taxonomy" id="561895"/>
    <lineage>
        <taxon>Eukaryota</taxon>
        <taxon>Fungi</taxon>
        <taxon>Dikarya</taxon>
        <taxon>Ascomycota</taxon>
        <taxon>Saccharomycotina</taxon>
        <taxon>Pichiomycetes</taxon>
        <taxon>Debaryomycetaceae</taxon>
        <taxon>Spathaspora</taxon>
    </lineage>
</organism>
<reference evidence="10 11" key="1">
    <citation type="journal article" date="2021" name="DNA Res.">
        <title>Genome analysis of Candida subhashii reveals its hybrid nature and dual mitochondrial genome conformations.</title>
        <authorList>
            <person name="Mixao V."/>
            <person name="Hegedusova E."/>
            <person name="Saus E."/>
            <person name="Pryszcz L.P."/>
            <person name="Cillingova A."/>
            <person name="Nosek J."/>
            <person name="Gabaldon T."/>
        </authorList>
    </citation>
    <scope>NUCLEOTIDE SEQUENCE [LARGE SCALE GENOMIC DNA]</scope>
    <source>
        <strain evidence="10 11">CBS 10753</strain>
    </source>
</reference>